<evidence type="ECO:0000313" key="6">
    <source>
        <dbReference type="EMBL" id="MBM6851559.1"/>
    </source>
</evidence>
<dbReference type="SMART" id="SM00710">
    <property type="entry name" value="PbH1"/>
    <property type="match status" value="9"/>
</dbReference>
<keyword evidence="4" id="KW-0732">Signal</keyword>
<dbReference type="RefSeq" id="WP_204804447.1">
    <property type="nucleotide sequence ID" value="NZ_JACSNX010000012.1"/>
</dbReference>
<dbReference type="InterPro" id="IPR006626">
    <property type="entry name" value="PbH1"/>
</dbReference>
<dbReference type="Pfam" id="PF09479">
    <property type="entry name" value="Flg_new"/>
    <property type="match status" value="1"/>
</dbReference>
<dbReference type="Pfam" id="PF18889">
    <property type="entry name" value="Beta_helix_3"/>
    <property type="match status" value="5"/>
</dbReference>
<dbReference type="SMART" id="SM00635">
    <property type="entry name" value="BID_2"/>
    <property type="match status" value="1"/>
</dbReference>
<dbReference type="Gene3D" id="2.160.20.20">
    <property type="match status" value="2"/>
</dbReference>
<protein>
    <submittedName>
        <fullName evidence="6">S-layer homology domain-containing protein</fullName>
    </submittedName>
</protein>
<comment type="caution">
    <text evidence="6">The sequence shown here is derived from an EMBL/GenBank/DDBJ whole genome shotgun (WGS) entry which is preliminary data.</text>
</comment>
<dbReference type="NCBIfam" id="TIGR02543">
    <property type="entry name" value="List_Bact_rpt"/>
    <property type="match status" value="1"/>
</dbReference>
<dbReference type="PROSITE" id="PS51272">
    <property type="entry name" value="SLH"/>
    <property type="match status" value="3"/>
</dbReference>
<evidence type="ECO:0000313" key="7">
    <source>
        <dbReference type="Proteomes" id="UP000719500"/>
    </source>
</evidence>
<proteinExistence type="predicted"/>
<feature type="chain" id="PRO_5045480844" evidence="4">
    <location>
        <begin position="27"/>
        <end position="1497"/>
    </location>
</feature>
<feature type="domain" description="SLH" evidence="5">
    <location>
        <begin position="1311"/>
        <end position="1370"/>
    </location>
</feature>
<evidence type="ECO:0000259" key="5">
    <source>
        <dbReference type="PROSITE" id="PS51272"/>
    </source>
</evidence>
<accession>A0ABS2FVA9</accession>
<dbReference type="EMBL" id="JACSNX010000012">
    <property type="protein sequence ID" value="MBM6851559.1"/>
    <property type="molecule type" value="Genomic_DNA"/>
</dbReference>
<dbReference type="Pfam" id="PF00395">
    <property type="entry name" value="SLH"/>
    <property type="match status" value="3"/>
</dbReference>
<dbReference type="Gene3D" id="2.60.40.4270">
    <property type="entry name" value="Listeria-Bacteroides repeat domain"/>
    <property type="match status" value="1"/>
</dbReference>
<dbReference type="InterPro" id="IPR008964">
    <property type="entry name" value="Invasin/intimin_cell_adhesion"/>
</dbReference>
<evidence type="ECO:0000256" key="2">
    <source>
        <dbReference type="ARBA" id="ARBA00022737"/>
    </source>
</evidence>
<dbReference type="SUPFAM" id="SSF49373">
    <property type="entry name" value="Invasin/intimin cell-adhesion fragments"/>
    <property type="match status" value="1"/>
</dbReference>
<dbReference type="InterPro" id="IPR042229">
    <property type="entry name" value="Listeria/Bacterioides_rpt_sf"/>
</dbReference>
<evidence type="ECO:0000256" key="1">
    <source>
        <dbReference type="ARBA" id="ARBA00004196"/>
    </source>
</evidence>
<dbReference type="Pfam" id="PF02368">
    <property type="entry name" value="Big_2"/>
    <property type="match status" value="1"/>
</dbReference>
<comment type="subcellular location">
    <subcellularLocation>
        <location evidence="1">Cell envelope</location>
    </subcellularLocation>
</comment>
<feature type="region of interest" description="Disordered" evidence="3">
    <location>
        <begin position="1124"/>
        <end position="1145"/>
    </location>
</feature>
<name>A0ABS2FVA9_9FIRM</name>
<feature type="signal peptide" evidence="4">
    <location>
        <begin position="1"/>
        <end position="26"/>
    </location>
</feature>
<reference evidence="6 7" key="1">
    <citation type="journal article" date="2021" name="Sci. Rep.">
        <title>The distribution of antibiotic resistance genes in chicken gut microbiota commensals.</title>
        <authorList>
            <person name="Juricova H."/>
            <person name="Matiasovicova J."/>
            <person name="Kubasova T."/>
            <person name="Cejkova D."/>
            <person name="Rychlik I."/>
        </authorList>
    </citation>
    <scope>NUCLEOTIDE SEQUENCE [LARGE SCALE GENOMIC DNA]</scope>
    <source>
        <strain evidence="6 7">An411</strain>
    </source>
</reference>
<evidence type="ECO:0000256" key="3">
    <source>
        <dbReference type="SAM" id="MobiDB-lite"/>
    </source>
</evidence>
<feature type="compositionally biased region" description="Low complexity" evidence="3">
    <location>
        <begin position="1130"/>
        <end position="1139"/>
    </location>
</feature>
<dbReference type="InterPro" id="IPR012332">
    <property type="entry name" value="Autotransporter_pectin_lyase_C"/>
</dbReference>
<evidence type="ECO:0000256" key="4">
    <source>
        <dbReference type="SAM" id="SignalP"/>
    </source>
</evidence>
<keyword evidence="2" id="KW-0677">Repeat</keyword>
<keyword evidence="7" id="KW-1185">Reference proteome</keyword>
<gene>
    <name evidence="6" type="ORF">H9X91_08940</name>
</gene>
<dbReference type="InterPro" id="IPR001119">
    <property type="entry name" value="SLH_dom"/>
</dbReference>
<dbReference type="Gene3D" id="2.60.40.1080">
    <property type="match status" value="1"/>
</dbReference>
<feature type="domain" description="SLH" evidence="5">
    <location>
        <begin position="1371"/>
        <end position="1434"/>
    </location>
</feature>
<feature type="domain" description="SLH" evidence="5">
    <location>
        <begin position="1439"/>
        <end position="1497"/>
    </location>
</feature>
<sequence>MRLKRLTAILLCLCMALTLLPTAALAAGQTTEVMVGGVKLYGSADTPVYAKTNSSGAVTKITDEGFDPDQDVWNIKWDGTTLTLNNAVIQSSGYGITPFGKNLEIVLIGENTVTGSYAIYDNGGALTISGSGRLTATGDRGIYATSLTVESGTVTAEGQFAIQAPNGVTVNGGTLTAEGTTYGLYNSSALTICGGTVTITKEGSGTCMFPSNTPVNIQPQQGQTITVINGSASSAPTSYTAEETVTAAGRYFHSFVSAGGDTVPVERVTLDQTELRLPVGATVKLTATVEPDNATDRTVSWGSGDIRTATVDQDGNVTGVDGGTTTITAAAGGKSATCQVYVSDDYNLHVGGEALWGTASAPAYALTGEDGAVTTEGADGNNYNIKWDGETLTLDGATITSGSYEDAAIYWDGDLKLQLTGTNTVTGPSGGSTGASYGIYTGGSLAISGGGNLTATGGAATDISPGIYADGGITVQSGSITAEGGAAENASFGIYVTRETLAISGGTVHATGGEVSGEYAYSCGIYVEEDAAISGGTVNATGGSATGSYAGSCGIDASDLTISGGTVTATGGTATATGGTVSGNNTYSCGINATMGVTISGGEVTAEGDTQAVRTTGTVIIDPAEGQQIAVTAGADADNAVKITDSPFTSEKEISDSSISSAQYFHSIAGKAGDPGPDDPNIYVGGVRLTGDKDTTAYALTNESGKVTTEGADGNNYNIMWDGETLTLKGATITQGSYEGAAIYCGEDAGINLVLVGDSTVTGPGGDTSNGIYTRGELTISGDGTLDVSGGGISLFVTGDLTISDGTVTATGGEVSANDAYSYGIFTPHDITISGGSVTAEGGTASTTGEGYAESFGISVRDLTVSGGSVNATGGTASATGPNGKAYSGGIDAYYNITISGGTVNADGGTASATGPNGEASGGGIQAAIIAISSSTVTAEGGTASADSEASSRGFYASGITISGGEVTATGGTASADSEAYSNGIDALMITVAPAEREQITVTVGADESSAAEITGSPFQEETEITGLASAAGVAYFKSAAEPARYSVTLHPNGGTIADGKDVTSYLCGTGASLPGAGDVTRSGYRFAGWYADEALTDGPYTQISAADAGDMAFYARWVRRSSGGGGGSSSRPTGPSTGHSDGWTDIREEIGSAEDGDTVTIDMNGETEVPAEIFEEIAGKDITVELDMGGGVTWTVDGRDVPEDVSLSDLDLGVDMDTSGISVDVINTVTGEYGAVQVSLDHDGAFGFALTLTAPLGRENAGYWANLYHYDEGEEALTFETSARIAADGSAALRMTHASQYAIVIDEKSHALPFEDVGTDAWYSDAVAYVYRNGLMSGTSGSAFSPDAAITRAQLVTILWRMAGSPQVNYLMDFDDVSQDAYYAEAVRWAASEGIAGGYGNGRFGSDDPITREQMAAILYRFAQHMGYDVSIGEDTNILSYTDAPDVSGYAVAALQWACGAGIIRGTGDGSTLTPQGGATRAQAAVILTRFCAQSQ</sequence>
<dbReference type="InterPro" id="IPR003343">
    <property type="entry name" value="Big_2"/>
</dbReference>
<dbReference type="InterPro" id="IPR013378">
    <property type="entry name" value="InlB-like_B-rpt"/>
</dbReference>
<dbReference type="Proteomes" id="UP000719500">
    <property type="component" value="Unassembled WGS sequence"/>
</dbReference>
<organism evidence="6 7">
    <name type="scientific">Oscillibacter valericigenes</name>
    <dbReference type="NCBI Taxonomy" id="351091"/>
    <lineage>
        <taxon>Bacteria</taxon>
        <taxon>Bacillati</taxon>
        <taxon>Bacillota</taxon>
        <taxon>Clostridia</taxon>
        <taxon>Eubacteriales</taxon>
        <taxon>Oscillospiraceae</taxon>
        <taxon>Oscillibacter</taxon>
    </lineage>
</organism>